<dbReference type="AlphaFoldDB" id="A0A7C9RUJ5"/>
<organism evidence="2 3">
    <name type="scientific">Lentzea alba</name>
    <dbReference type="NCBI Taxonomy" id="2714351"/>
    <lineage>
        <taxon>Bacteria</taxon>
        <taxon>Bacillati</taxon>
        <taxon>Actinomycetota</taxon>
        <taxon>Actinomycetes</taxon>
        <taxon>Pseudonocardiales</taxon>
        <taxon>Pseudonocardiaceae</taxon>
        <taxon>Lentzea</taxon>
    </lineage>
</organism>
<dbReference type="EMBL" id="JAAMPJ010000009">
    <property type="protein sequence ID" value="NGY63067.1"/>
    <property type="molecule type" value="Genomic_DNA"/>
</dbReference>
<evidence type="ECO:0000313" key="3">
    <source>
        <dbReference type="Proteomes" id="UP000481360"/>
    </source>
</evidence>
<evidence type="ECO:0008006" key="4">
    <source>
        <dbReference type="Google" id="ProtNLM"/>
    </source>
</evidence>
<evidence type="ECO:0000256" key="1">
    <source>
        <dbReference type="SAM" id="SignalP"/>
    </source>
</evidence>
<accession>A0A7C9RUJ5</accession>
<proteinExistence type="predicted"/>
<evidence type="ECO:0000313" key="2">
    <source>
        <dbReference type="EMBL" id="NGY63067.1"/>
    </source>
</evidence>
<reference evidence="2 3" key="1">
    <citation type="submission" date="2020-03" db="EMBL/GenBank/DDBJ databases">
        <title>Isolation and identification of active actinomycetes.</title>
        <authorList>
            <person name="Sun X."/>
        </authorList>
    </citation>
    <scope>NUCLEOTIDE SEQUENCE [LARGE SCALE GENOMIC DNA]</scope>
    <source>
        <strain evidence="2 3">NEAU-D13</strain>
    </source>
</reference>
<keyword evidence="3" id="KW-1185">Reference proteome</keyword>
<protein>
    <recommendedName>
        <fullName evidence="4">DUF2690 domain-containing protein</fullName>
    </recommendedName>
</protein>
<gene>
    <name evidence="2" type="ORF">G7043_29510</name>
</gene>
<keyword evidence="1" id="KW-0732">Signal</keyword>
<dbReference type="RefSeq" id="WP_166051134.1">
    <property type="nucleotide sequence ID" value="NZ_JAAMPJ010000009.1"/>
</dbReference>
<comment type="caution">
    <text evidence="2">The sequence shown here is derived from an EMBL/GenBank/DDBJ whole genome shotgun (WGS) entry which is preliminary data.</text>
</comment>
<feature type="signal peptide" evidence="1">
    <location>
        <begin position="1"/>
        <end position="17"/>
    </location>
</feature>
<name>A0A7C9RUJ5_9PSEU</name>
<sequence>MILLAAGMLVNVSPASAVDVGGNGNPYYDCPNAFTVASTNITRNGQVIGLVEMRWSWSCSGNWTRTTSYIGARSLYSAIDKNPNENTAYGLDYATQNWSPYWRVAASQPMCSYASIQDGGTYYYGTVCA</sequence>
<dbReference type="Proteomes" id="UP000481360">
    <property type="component" value="Unassembled WGS sequence"/>
</dbReference>
<feature type="chain" id="PRO_5028839644" description="DUF2690 domain-containing protein" evidence="1">
    <location>
        <begin position="18"/>
        <end position="129"/>
    </location>
</feature>